<evidence type="ECO:0000313" key="3">
    <source>
        <dbReference type="Proteomes" id="UP000198356"/>
    </source>
</evidence>
<dbReference type="InterPro" id="IPR027417">
    <property type="entry name" value="P-loop_NTPase"/>
</dbReference>
<evidence type="ECO:0000313" key="2">
    <source>
        <dbReference type="EMBL" id="SNS40608.1"/>
    </source>
</evidence>
<dbReference type="EMBL" id="FZOU01000001">
    <property type="protein sequence ID" value="SNS40608.1"/>
    <property type="molecule type" value="Genomic_DNA"/>
</dbReference>
<reference evidence="2 3" key="1">
    <citation type="submission" date="2017-06" db="EMBL/GenBank/DDBJ databases">
        <authorList>
            <person name="Kim H.J."/>
            <person name="Triplett B.A."/>
        </authorList>
    </citation>
    <scope>NUCLEOTIDE SEQUENCE [LARGE SCALE GENOMIC DNA]</scope>
    <source>
        <strain evidence="2 3">DSM 18704</strain>
    </source>
</reference>
<sequence>MDRTAWGTVVNFLCMSFQANPLRDAHATIAGFFYQANITLLRWMALQPGQHLELEAGEDIDTVEPADSDPGSAERRLLEQLKVRSTKSVTLRNPEALEALSNFCEHRASNPNLELQFRYLTTAAAGVEQGWTLPEGGIETWIELRRGGYDEKLRSKALGEIRRFLKLGKQPERVSQKAWEALQLVLDSDDDALGELVFSFEWALGYGDPDQSEAEVLAALVGRGLGASIAEAAPIYAHLFTFAFRLLTKAGPKVLTIEGLAAELATPTIPLNERGTIDTIRGEIEALRKDVSAIRKHLDLQGTEVNALKQTVEIIGKTYGFANVFALSAATLSTDVPELVTPRANRQALIDALLTQQEADGALLLLGEPGSGKTQLLRLLVEQSPRRIVWLNIPRGATEAQANLLIDSLIRSLAPEATGASLRERYAAAVSNIPDAIIVIEDLPRLLAGSPLAAQLQTLAAGLANVHSALLLSSYYQPPANMRKSLGKIKFDVPRFTEEDAVELLHSAGAPEGFPKKSISRMLIALSQGLPVLAMAGVRYLSDCNWSFSETEMESLLRGEFAADNRADAGALLQAIVPDAEERELLIRMSLATGSFSRDDVASVAKVPKAVPLPGEKVDRAAGLWFQEIGSGRFLTSPLISSELGAALDPRTRTGVHYVFALRILARKSLTSIDVVTCVHHLIMAEDMEFACIVLIQAYSSILEMEGTPDEDFGLLRISVAAVLASNIVLALRLYLCALDIVVRLKQGREIDLMIGTMDRLLTEADYEGWGTVLAASTLAIRLVWTRPALANRYLLMALAGAGTVRFPDGSPLPVGDHPIEVMLWMSGYSAKSDEDADSWLETIARFTPEQLETLKASEMTEDTVTIFCDGYWRREFFKPEAERDWDHVAQKLDYVDRTARAIQFDLLEAAAIRTRVMLLAEWQHRLDEAVALATTSLDRFDGDDTRFLILEVTGRQLGYTGQNEQAIDWLDRAVACKAYKKSLWRRNVLVTEADLHSKHDPKKAAEFTAAAVDMARDGVLIEPIFIETLLEHVIALWNAGEERRASDLLAEILGRLFAFEEDNDSWKGLFYRTFHVLSYYSDIAQHGKGSTTYTAPEQGLFLANNDVAHTYYKPEQQSYIWIRQAMLADGVGDIRGAADAIWKAIQYAEEVPTAWADVPLTSLYGLAATLLANDFAGAARLAMVMTSVQPQEIRQRLEESGQAEHMVEFDMVRFAIPTEGQKSALRVGPLVPIAIRLAHLQILGRTRAEMESSLADIERIMPIGQQPESFGEALRRSILEETAWDVLQVEGYDAMRNCRYARAFILLVGAMQKAPLIQSLYVQTYLAQNFAQWFSSARSIYREIITPMFRAYWQHVLATSTDFRTGMSYTKRQFDLLDGTPEGMRKFLSSIRFCLGVALPEDTMNWLGRG</sequence>
<evidence type="ECO:0000259" key="1">
    <source>
        <dbReference type="PROSITE" id="PS50017"/>
    </source>
</evidence>
<proteinExistence type="predicted"/>
<dbReference type="Gene3D" id="3.40.50.300">
    <property type="entry name" value="P-loop containing nucleotide triphosphate hydrolases"/>
    <property type="match status" value="1"/>
</dbReference>
<name>A0A239E8J6_9BACT</name>
<dbReference type="SUPFAM" id="SSF52540">
    <property type="entry name" value="P-loop containing nucleoside triphosphate hydrolases"/>
    <property type="match status" value="1"/>
</dbReference>
<dbReference type="InterPro" id="IPR003593">
    <property type="entry name" value="AAA+_ATPase"/>
</dbReference>
<dbReference type="InterPro" id="IPR000488">
    <property type="entry name" value="Death_dom"/>
</dbReference>
<dbReference type="PROSITE" id="PS50017">
    <property type="entry name" value="DEATH_DOMAIN"/>
    <property type="match status" value="1"/>
</dbReference>
<gene>
    <name evidence="2" type="ORF">SAMN05421770_101840</name>
</gene>
<protein>
    <recommendedName>
        <fullName evidence="1">Death domain-containing protein</fullName>
    </recommendedName>
</protein>
<organism evidence="2 3">
    <name type="scientific">Granulicella rosea</name>
    <dbReference type="NCBI Taxonomy" id="474952"/>
    <lineage>
        <taxon>Bacteria</taxon>
        <taxon>Pseudomonadati</taxon>
        <taxon>Acidobacteriota</taxon>
        <taxon>Terriglobia</taxon>
        <taxon>Terriglobales</taxon>
        <taxon>Acidobacteriaceae</taxon>
        <taxon>Granulicella</taxon>
    </lineage>
</organism>
<dbReference type="GO" id="GO:0007165">
    <property type="term" value="P:signal transduction"/>
    <property type="evidence" value="ECO:0007669"/>
    <property type="project" value="InterPro"/>
</dbReference>
<dbReference type="SMART" id="SM00382">
    <property type="entry name" value="AAA"/>
    <property type="match status" value="1"/>
</dbReference>
<keyword evidence="3" id="KW-1185">Reference proteome</keyword>
<feature type="domain" description="Death" evidence="1">
    <location>
        <begin position="885"/>
        <end position="954"/>
    </location>
</feature>
<dbReference type="Proteomes" id="UP000198356">
    <property type="component" value="Unassembled WGS sequence"/>
</dbReference>
<accession>A0A239E8J6</accession>